<dbReference type="GO" id="GO:0007508">
    <property type="term" value="P:larval heart development"/>
    <property type="evidence" value="ECO:0007669"/>
    <property type="project" value="TreeGrafter"/>
</dbReference>
<feature type="compositionally biased region" description="Low complexity" evidence="2">
    <location>
        <begin position="1"/>
        <end position="12"/>
    </location>
</feature>
<keyword evidence="1" id="KW-0175">Coiled coil</keyword>
<feature type="domain" description="Endonuclease/exonuclease/phosphatase" evidence="3">
    <location>
        <begin position="189"/>
        <end position="299"/>
    </location>
</feature>
<dbReference type="InterPro" id="IPR005135">
    <property type="entry name" value="Endo/exonuclease/phosphatase"/>
</dbReference>
<dbReference type="Pfam" id="PF14529">
    <property type="entry name" value="Exo_endo_phos_2"/>
    <property type="match status" value="1"/>
</dbReference>
<dbReference type="PANTHER" id="PTHR33395:SF21">
    <property type="entry name" value="PERICARDIN"/>
    <property type="match status" value="1"/>
</dbReference>
<dbReference type="InterPro" id="IPR036691">
    <property type="entry name" value="Endo/exonu/phosph_ase_sf"/>
</dbReference>
<name>A0A016UCV5_9BILA</name>
<dbReference type="OrthoDB" id="6152807at2759"/>
<evidence type="ECO:0000313" key="4">
    <source>
        <dbReference type="EMBL" id="EYC13139.1"/>
    </source>
</evidence>
<organism evidence="4 5">
    <name type="scientific">Ancylostoma ceylanicum</name>
    <dbReference type="NCBI Taxonomy" id="53326"/>
    <lineage>
        <taxon>Eukaryota</taxon>
        <taxon>Metazoa</taxon>
        <taxon>Ecdysozoa</taxon>
        <taxon>Nematoda</taxon>
        <taxon>Chromadorea</taxon>
        <taxon>Rhabditida</taxon>
        <taxon>Rhabditina</taxon>
        <taxon>Rhabditomorpha</taxon>
        <taxon>Strongyloidea</taxon>
        <taxon>Ancylostomatidae</taxon>
        <taxon>Ancylostomatinae</taxon>
        <taxon>Ancylostoma</taxon>
    </lineage>
</organism>
<sequence>MVSSSSRSSLVSTRQPKKNRTEETQANGKPLDRLIKVTNDARTPGYMKLVIDLMLEMKEEIQEANRRNKEQTDEVERLRNENLSLKSQLNALRTSNTLPISTSVSDSASLSSSNNDPDLKRSIVIRNLPEPQCTNSVEKVFHDLSAVTEILSCLDVECLPITTYRMGQESIPDAYELLICDIFINSKCIRFMVVYRVPGNTSGLNRLMKTISDFSICSNPCILLGDFNLPSLYSQGNLCESTNNSQTFLSLILTHGFQQLVTSPTRGNAYLDLLFCNDTFLIRNVQIGAPIGGSDHSTVIFDLNLLVLPEIFEYKRDFKNADYSAILEHLANIDWLGSFNMTNTVNEMYETFLAILHHVIELFFPIRKVKLAQLSLPKYLQRMLNHRTLLWKNAVLKQDANSWDKFKEANLRTEKAVNRYNVYLEKKLIESEDKTKFYSFGILNLCKKKAVKHDDLKTKFFLFFGSQFSEFSAQEIGDLPMQ</sequence>
<dbReference type="EMBL" id="JARK01001381">
    <property type="protein sequence ID" value="EYC13139.1"/>
    <property type="molecule type" value="Genomic_DNA"/>
</dbReference>
<dbReference type="GO" id="GO:0031012">
    <property type="term" value="C:extracellular matrix"/>
    <property type="evidence" value="ECO:0007669"/>
    <property type="project" value="TreeGrafter"/>
</dbReference>
<evidence type="ECO:0000256" key="1">
    <source>
        <dbReference type="SAM" id="Coils"/>
    </source>
</evidence>
<dbReference type="AlphaFoldDB" id="A0A016UCV5"/>
<accession>A0A016UCV5</accession>
<keyword evidence="5" id="KW-1185">Reference proteome</keyword>
<proteinExistence type="predicted"/>
<dbReference type="PANTHER" id="PTHR33395">
    <property type="entry name" value="TRANSCRIPTASE, PUTATIVE-RELATED-RELATED"/>
    <property type="match status" value="1"/>
</dbReference>
<feature type="coiled-coil region" evidence="1">
    <location>
        <begin position="47"/>
        <end position="95"/>
    </location>
</feature>
<evidence type="ECO:0000313" key="5">
    <source>
        <dbReference type="Proteomes" id="UP000024635"/>
    </source>
</evidence>
<dbReference type="SUPFAM" id="SSF56219">
    <property type="entry name" value="DNase I-like"/>
    <property type="match status" value="1"/>
</dbReference>
<reference evidence="5" key="1">
    <citation type="journal article" date="2015" name="Nat. Genet.">
        <title>The genome and transcriptome of the zoonotic hookworm Ancylostoma ceylanicum identify infection-specific gene families.</title>
        <authorList>
            <person name="Schwarz E.M."/>
            <person name="Hu Y."/>
            <person name="Antoshechkin I."/>
            <person name="Miller M.M."/>
            <person name="Sternberg P.W."/>
            <person name="Aroian R.V."/>
        </authorList>
    </citation>
    <scope>NUCLEOTIDE SEQUENCE</scope>
    <source>
        <strain evidence="5">HY135</strain>
    </source>
</reference>
<dbReference type="Gene3D" id="3.60.10.10">
    <property type="entry name" value="Endonuclease/exonuclease/phosphatase"/>
    <property type="match status" value="1"/>
</dbReference>
<gene>
    <name evidence="4" type="primary">Acey_s0045.g1289</name>
    <name evidence="4" type="ORF">Y032_0045g1289</name>
</gene>
<dbReference type="Proteomes" id="UP000024635">
    <property type="component" value="Unassembled WGS sequence"/>
</dbReference>
<dbReference type="STRING" id="53326.A0A016UCV5"/>
<protein>
    <recommendedName>
        <fullName evidence="3">Endonuclease/exonuclease/phosphatase domain-containing protein</fullName>
    </recommendedName>
</protein>
<evidence type="ECO:0000256" key="2">
    <source>
        <dbReference type="SAM" id="MobiDB-lite"/>
    </source>
</evidence>
<evidence type="ECO:0000259" key="3">
    <source>
        <dbReference type="Pfam" id="PF14529"/>
    </source>
</evidence>
<comment type="caution">
    <text evidence="4">The sequence shown here is derived from an EMBL/GenBank/DDBJ whole genome shotgun (WGS) entry which is preliminary data.</text>
</comment>
<dbReference type="GO" id="GO:0061343">
    <property type="term" value="P:cell adhesion involved in heart morphogenesis"/>
    <property type="evidence" value="ECO:0007669"/>
    <property type="project" value="TreeGrafter"/>
</dbReference>
<feature type="region of interest" description="Disordered" evidence="2">
    <location>
        <begin position="1"/>
        <end position="33"/>
    </location>
</feature>
<dbReference type="GO" id="GO:0003824">
    <property type="term" value="F:catalytic activity"/>
    <property type="evidence" value="ECO:0007669"/>
    <property type="project" value="InterPro"/>
</dbReference>